<dbReference type="GO" id="GO:0005886">
    <property type="term" value="C:plasma membrane"/>
    <property type="evidence" value="ECO:0007669"/>
    <property type="project" value="UniProtKB-SubCell"/>
</dbReference>
<dbReference type="PANTHER" id="PTHR33885:SF3">
    <property type="entry name" value="PHAGE SHOCK PROTEIN C"/>
    <property type="match status" value="1"/>
</dbReference>
<keyword evidence="9" id="KW-1185">Reference proteome</keyword>
<name>A0A4Y9EK45_9SPHN</name>
<evidence type="ECO:0000256" key="3">
    <source>
        <dbReference type="ARBA" id="ARBA00022692"/>
    </source>
</evidence>
<dbReference type="PANTHER" id="PTHR33885">
    <property type="entry name" value="PHAGE SHOCK PROTEIN C"/>
    <property type="match status" value="1"/>
</dbReference>
<keyword evidence="2" id="KW-1003">Cell membrane</keyword>
<dbReference type="AlphaFoldDB" id="A0A4Y9EK45"/>
<dbReference type="Pfam" id="PF04024">
    <property type="entry name" value="PspC"/>
    <property type="match status" value="1"/>
</dbReference>
<evidence type="ECO:0000256" key="4">
    <source>
        <dbReference type="ARBA" id="ARBA00022989"/>
    </source>
</evidence>
<reference evidence="8 9" key="1">
    <citation type="submission" date="2019-02" db="EMBL/GenBank/DDBJ databases">
        <title>Polymorphobacter sp. isolated from the lake at the Tibet of China.</title>
        <authorList>
            <person name="Li A."/>
        </authorList>
    </citation>
    <scope>NUCLEOTIDE SEQUENCE [LARGE SCALE GENOMIC DNA]</scope>
    <source>
        <strain evidence="8 9">DJ1R-1</strain>
    </source>
</reference>
<gene>
    <name evidence="8" type="primary">pspC</name>
    <name evidence="8" type="ORF">EUV02_12550</name>
</gene>
<dbReference type="InterPro" id="IPR014320">
    <property type="entry name" value="Phageshock_PspC"/>
</dbReference>
<proteinExistence type="predicted"/>
<feature type="domain" description="Phage shock protein PspC N-terminal" evidence="7">
    <location>
        <begin position="8"/>
        <end position="62"/>
    </location>
</feature>
<protein>
    <submittedName>
        <fullName evidence="8">Envelope stress response membrane protein PspC</fullName>
    </submittedName>
</protein>
<sequence length="127" mass="14719">MSVRRTSFYLDKRNKRFMGVCSGVADYFGWDVTWVRIAAVVLTVSGILSILPLIYLATAWIANPKPNALYVEDAEQNQFWTQVRVAPKRTIREVRSSFRDVDRRLRDVEAYMTSSNARLSNEIDQLR</sequence>
<dbReference type="EMBL" id="SIHO01000003">
    <property type="protein sequence ID" value="TFU01134.1"/>
    <property type="molecule type" value="Genomic_DNA"/>
</dbReference>
<dbReference type="RefSeq" id="WP_135246638.1">
    <property type="nucleotide sequence ID" value="NZ_SIHO01000003.1"/>
</dbReference>
<feature type="transmembrane region" description="Helical" evidence="6">
    <location>
        <begin position="34"/>
        <end position="57"/>
    </location>
</feature>
<evidence type="ECO:0000259" key="7">
    <source>
        <dbReference type="Pfam" id="PF04024"/>
    </source>
</evidence>
<dbReference type="InterPro" id="IPR052027">
    <property type="entry name" value="PspC"/>
</dbReference>
<keyword evidence="5 6" id="KW-0472">Membrane</keyword>
<evidence type="ECO:0000256" key="2">
    <source>
        <dbReference type="ARBA" id="ARBA00022475"/>
    </source>
</evidence>
<comment type="caution">
    <text evidence="8">The sequence shown here is derived from an EMBL/GenBank/DDBJ whole genome shotgun (WGS) entry which is preliminary data.</text>
</comment>
<dbReference type="Proteomes" id="UP000297737">
    <property type="component" value="Unassembled WGS sequence"/>
</dbReference>
<dbReference type="NCBIfam" id="TIGR02978">
    <property type="entry name" value="phageshock_pspC"/>
    <property type="match status" value="1"/>
</dbReference>
<dbReference type="InterPro" id="IPR007168">
    <property type="entry name" value="Phageshock_PspC_N"/>
</dbReference>
<evidence type="ECO:0000256" key="6">
    <source>
        <dbReference type="SAM" id="Phobius"/>
    </source>
</evidence>
<dbReference type="OrthoDB" id="7359894at2"/>
<accession>A0A4Y9EK45</accession>
<evidence type="ECO:0000256" key="5">
    <source>
        <dbReference type="ARBA" id="ARBA00023136"/>
    </source>
</evidence>
<organism evidence="8 9">
    <name type="scientific">Glacieibacterium arshaanense</name>
    <dbReference type="NCBI Taxonomy" id="2511025"/>
    <lineage>
        <taxon>Bacteria</taxon>
        <taxon>Pseudomonadati</taxon>
        <taxon>Pseudomonadota</taxon>
        <taxon>Alphaproteobacteria</taxon>
        <taxon>Sphingomonadales</taxon>
        <taxon>Sphingosinicellaceae</taxon>
        <taxon>Glacieibacterium</taxon>
    </lineage>
</organism>
<evidence type="ECO:0000313" key="8">
    <source>
        <dbReference type="EMBL" id="TFU01134.1"/>
    </source>
</evidence>
<evidence type="ECO:0000256" key="1">
    <source>
        <dbReference type="ARBA" id="ARBA00004162"/>
    </source>
</evidence>
<comment type="subcellular location">
    <subcellularLocation>
        <location evidence="1">Cell membrane</location>
        <topology evidence="1">Single-pass membrane protein</topology>
    </subcellularLocation>
</comment>
<keyword evidence="4 6" id="KW-1133">Transmembrane helix</keyword>
<evidence type="ECO:0000313" key="9">
    <source>
        <dbReference type="Proteomes" id="UP000297737"/>
    </source>
</evidence>
<keyword evidence="3 6" id="KW-0812">Transmembrane</keyword>